<protein>
    <submittedName>
        <fullName evidence="1">Uncharacterized protein</fullName>
    </submittedName>
</protein>
<organism evidence="1 2">
    <name type="scientific">Synaphobranchus kaupii</name>
    <name type="common">Kaup's arrowtooth eel</name>
    <dbReference type="NCBI Taxonomy" id="118154"/>
    <lineage>
        <taxon>Eukaryota</taxon>
        <taxon>Metazoa</taxon>
        <taxon>Chordata</taxon>
        <taxon>Craniata</taxon>
        <taxon>Vertebrata</taxon>
        <taxon>Euteleostomi</taxon>
        <taxon>Actinopterygii</taxon>
        <taxon>Neopterygii</taxon>
        <taxon>Teleostei</taxon>
        <taxon>Anguilliformes</taxon>
        <taxon>Synaphobranchidae</taxon>
        <taxon>Synaphobranchus</taxon>
    </lineage>
</organism>
<sequence>MAALRVNGYATQTLQDTPTFPKLDFAGRSRVRVTRPLRLLQVTRSKRLLSGRLLTVHAHASLRQLVGLTGAGFPALFRALCGVRFAYATFPAAAALEPVSQRRGLECDGRARNADDPPLCVVNKGLGTATSSVSAARRSLFCLTDE</sequence>
<reference evidence="1" key="1">
    <citation type="journal article" date="2023" name="Science">
        <title>Genome structures resolve the early diversification of teleost fishes.</title>
        <authorList>
            <person name="Parey E."/>
            <person name="Louis A."/>
            <person name="Montfort J."/>
            <person name="Bouchez O."/>
            <person name="Roques C."/>
            <person name="Iampietro C."/>
            <person name="Lluch J."/>
            <person name="Castinel A."/>
            <person name="Donnadieu C."/>
            <person name="Desvignes T."/>
            <person name="Floi Bucao C."/>
            <person name="Jouanno E."/>
            <person name="Wen M."/>
            <person name="Mejri S."/>
            <person name="Dirks R."/>
            <person name="Jansen H."/>
            <person name="Henkel C."/>
            <person name="Chen W.J."/>
            <person name="Zahm M."/>
            <person name="Cabau C."/>
            <person name="Klopp C."/>
            <person name="Thompson A.W."/>
            <person name="Robinson-Rechavi M."/>
            <person name="Braasch I."/>
            <person name="Lecointre G."/>
            <person name="Bobe J."/>
            <person name="Postlethwait J.H."/>
            <person name="Berthelot C."/>
            <person name="Roest Crollius H."/>
            <person name="Guiguen Y."/>
        </authorList>
    </citation>
    <scope>NUCLEOTIDE SEQUENCE</scope>
    <source>
        <strain evidence="1">WJC10195</strain>
    </source>
</reference>
<evidence type="ECO:0000313" key="2">
    <source>
        <dbReference type="Proteomes" id="UP001152622"/>
    </source>
</evidence>
<name>A0A9Q1ISI7_SYNKA</name>
<dbReference type="AlphaFoldDB" id="A0A9Q1ISI7"/>
<comment type="caution">
    <text evidence="1">The sequence shown here is derived from an EMBL/GenBank/DDBJ whole genome shotgun (WGS) entry which is preliminary data.</text>
</comment>
<dbReference type="EMBL" id="JAINUF010000007">
    <property type="protein sequence ID" value="KAJ8353130.1"/>
    <property type="molecule type" value="Genomic_DNA"/>
</dbReference>
<proteinExistence type="predicted"/>
<dbReference type="Proteomes" id="UP001152622">
    <property type="component" value="Chromosome 7"/>
</dbReference>
<gene>
    <name evidence="1" type="ORF">SKAU_G00206970</name>
</gene>
<evidence type="ECO:0000313" key="1">
    <source>
        <dbReference type="EMBL" id="KAJ8353130.1"/>
    </source>
</evidence>
<accession>A0A9Q1ISI7</accession>
<keyword evidence="2" id="KW-1185">Reference proteome</keyword>